<keyword evidence="7" id="KW-0325">Glycoprotein</keyword>
<evidence type="ECO:0000256" key="10">
    <source>
        <dbReference type="SAM" id="MobiDB-lite"/>
    </source>
</evidence>
<evidence type="ECO:0000256" key="8">
    <source>
        <dbReference type="ARBA" id="ARBA00023288"/>
    </source>
</evidence>
<dbReference type="VEuPathDB" id="TriTrypDB:Tb427_000460200"/>
<feature type="coiled-coil region" evidence="9">
    <location>
        <begin position="326"/>
        <end position="353"/>
    </location>
</feature>
<reference evidence="13" key="1">
    <citation type="submission" date="2016-08" db="EMBL/GenBank/DDBJ databases">
        <title>VSG repertoire of Trypanosoma brucei EATRO 1125.</title>
        <authorList>
            <person name="Cross G.A."/>
        </authorList>
    </citation>
    <scope>NUCLEOTIDE SEQUENCE</scope>
    <source>
        <strain evidence="13">EATRO 1125</strain>
    </source>
</reference>
<evidence type="ECO:0000256" key="4">
    <source>
        <dbReference type="ARBA" id="ARBA00022622"/>
    </source>
</evidence>
<dbReference type="InterPro" id="IPR025932">
    <property type="entry name" value="Trypano_VSG_B_N_dom"/>
</dbReference>
<dbReference type="Pfam" id="PF13206">
    <property type="entry name" value="VSG_B"/>
    <property type="match status" value="1"/>
</dbReference>
<feature type="domain" description="Trypanosome variant surface glycoprotein B-type N-terminal" evidence="12">
    <location>
        <begin position="24"/>
        <end position="346"/>
    </location>
</feature>
<evidence type="ECO:0000256" key="6">
    <source>
        <dbReference type="ARBA" id="ARBA00023136"/>
    </source>
</evidence>
<protein>
    <submittedName>
        <fullName evidence="13">Variant surface glycoprotein 1125.109</fullName>
    </submittedName>
</protein>
<keyword evidence="3" id="KW-1003">Cell membrane</keyword>
<evidence type="ECO:0000256" key="5">
    <source>
        <dbReference type="ARBA" id="ARBA00022729"/>
    </source>
</evidence>
<dbReference type="AlphaFoldDB" id="A0A1J0R585"/>
<keyword evidence="4" id="KW-0336">GPI-anchor</keyword>
<keyword evidence="8" id="KW-0449">Lipoprotein</keyword>
<evidence type="ECO:0000313" key="13">
    <source>
        <dbReference type="EMBL" id="APD72971.1"/>
    </source>
</evidence>
<dbReference type="VEuPathDB" id="TriTrypDB:Tb1125.3.440"/>
<feature type="compositionally biased region" description="Basic and acidic residues" evidence="10">
    <location>
        <begin position="473"/>
        <end position="484"/>
    </location>
</feature>
<evidence type="ECO:0000256" key="9">
    <source>
        <dbReference type="SAM" id="Coils"/>
    </source>
</evidence>
<keyword evidence="5" id="KW-0732">Signal</keyword>
<dbReference type="GO" id="GO:0005886">
    <property type="term" value="C:plasma membrane"/>
    <property type="evidence" value="ECO:0007669"/>
    <property type="project" value="UniProtKB-SubCell"/>
</dbReference>
<dbReference type="VEuPathDB" id="TriTrypDB:Tb11.v5.0118"/>
<evidence type="ECO:0000256" key="7">
    <source>
        <dbReference type="ARBA" id="ARBA00023180"/>
    </source>
</evidence>
<evidence type="ECO:0000259" key="12">
    <source>
        <dbReference type="Pfam" id="PF13206"/>
    </source>
</evidence>
<comment type="function">
    <text evidence="1">VSG forms a coat on the surface of the parasite. The trypanosome evades the immune response of the host by expressing a series of antigenically distinct VSGs from an estimated 1000 VSG genes.</text>
</comment>
<dbReference type="EMBL" id="KX699015">
    <property type="protein sequence ID" value="APD72971.1"/>
    <property type="molecule type" value="Genomic_DNA"/>
</dbReference>
<evidence type="ECO:0000259" key="11">
    <source>
        <dbReference type="Pfam" id="PF10659"/>
    </source>
</evidence>
<feature type="region of interest" description="Disordered" evidence="10">
    <location>
        <begin position="433"/>
        <end position="484"/>
    </location>
</feature>
<feature type="compositionally biased region" description="Basic and acidic residues" evidence="10">
    <location>
        <begin position="451"/>
        <end position="465"/>
    </location>
</feature>
<dbReference type="GO" id="GO:0098552">
    <property type="term" value="C:side of membrane"/>
    <property type="evidence" value="ECO:0007669"/>
    <property type="project" value="UniProtKB-KW"/>
</dbReference>
<comment type="subcellular location">
    <subcellularLocation>
        <location evidence="2">Cell membrane</location>
        <topology evidence="2">Lipid-anchor</topology>
        <topology evidence="2">GPI-anchor</topology>
    </subcellularLocation>
</comment>
<feature type="domain" description="Trypanosome variant surface glycoprotein C-terminal" evidence="11">
    <location>
        <begin position="397"/>
        <end position="510"/>
    </location>
</feature>
<evidence type="ECO:0000256" key="1">
    <source>
        <dbReference type="ARBA" id="ARBA00002523"/>
    </source>
</evidence>
<evidence type="ECO:0000256" key="3">
    <source>
        <dbReference type="ARBA" id="ARBA00022475"/>
    </source>
</evidence>
<dbReference type="Pfam" id="PF10659">
    <property type="entry name" value="Trypan_glycop_C"/>
    <property type="match status" value="1"/>
</dbReference>
<evidence type="ECO:0000256" key="2">
    <source>
        <dbReference type="ARBA" id="ARBA00004609"/>
    </source>
</evidence>
<keyword evidence="6" id="KW-0472">Membrane</keyword>
<dbReference type="InterPro" id="IPR019609">
    <property type="entry name" value="Variant_surf_glycoprt_trypan_C"/>
</dbReference>
<accession>A0A1J0R585</accession>
<proteinExistence type="predicted"/>
<keyword evidence="9" id="KW-0175">Coiled coil</keyword>
<sequence>MRALTLSTIVTPASAIPEGYNAGALINIQKTGAPTDVVPQDPHALLRELEAINMTLSPETWQAKFVKDDEAPRPYAEASEKDKATNLGWKPQWQNWAAARQATKKGQPVANAISKSTLASLKGHQSNFAQKAVDRLITMAKQQIGDDEQITKDLAETTADKVSEALTAAVYGSVVAKQKWTEAGSYPTGSTTIDACDNDGTIEGKQPLVYILLCLAAEKGSATDSSKPLAHQQTPLGWDTIGGAVHTQLTTVLKYCGVPSKGPITATGIRNALDNLRNSIQIHGGTGYLGFHKASTCTGSSEQGICVQYKTKIKDSTNDFETITYVAEMKRAAEMLDRRAAALQKRIDQQKALSAAVVQAYSLGHEIQALGQLAHQSTLPKTFQEKTIQVTENKKECETIKKATECKEQQPKCEWKNKDANEGPHCKLNETHEAQKATQTSGTGATGCARHGTDRKACESDKTGDKQNCAWRKGKDNEDDKENEKCRNGSFLATKKFALSMVSAAFVALLF</sequence>
<organism evidence="13">
    <name type="scientific">Trypanosoma brucei</name>
    <dbReference type="NCBI Taxonomy" id="5691"/>
    <lineage>
        <taxon>Eukaryota</taxon>
        <taxon>Discoba</taxon>
        <taxon>Euglenozoa</taxon>
        <taxon>Kinetoplastea</taxon>
        <taxon>Metakinetoplastina</taxon>
        <taxon>Trypanosomatida</taxon>
        <taxon>Trypanosomatidae</taxon>
        <taxon>Trypanosoma</taxon>
    </lineage>
</organism>
<name>A0A1J0R585_9TRYP</name>